<name>A0A1X7V395_AMPQE</name>
<dbReference type="Gene3D" id="3.90.70.10">
    <property type="entry name" value="Cysteine proteinases"/>
    <property type="match status" value="1"/>
</dbReference>
<sequence>MAVVRYYGAKRDKRDERDYWKKYEEHQIPSMRTHPNVDFSGYVHHVYDQGKLESCTANALCAAYGMDLVKQSQNTEGGYYYFNPSRLFLYYNTREHEGTQFKNIGASIRDAVKSMNCRGVCKESDWPYTVSRFKEKPPQSCYAAAVGNNLCVYERLDQDINQFRACLKDNCPFVFGFTVYDSFHNISWNGYMEMPSMYERSHGRHAVLAVGYDDSKRCVKVLNSWGPMWGDNGYFYMPYEFIEDPSLCFDFWKISFACEQGKPRPKDIVPCTGISDSSGIAPHPLSYMGRASGYGSSGYLLSSRVSSKVSGHESSLHLPPIHSGGVFGHSGYPTRSRVNRQVRHYDWFDLLLSSRSGGAFGYPSQSRINRTGDNYDSHGLRRGFGTSDDDDEYSRKRYSSNKYRGW</sequence>
<dbReference type="PANTHER" id="PTHR12411">
    <property type="entry name" value="CYSTEINE PROTEASE FAMILY C1-RELATED"/>
    <property type="match status" value="1"/>
</dbReference>
<protein>
    <recommendedName>
        <fullName evidence="3">Peptidase C1A papain C-terminal domain-containing protein</fullName>
    </recommendedName>
</protein>
<dbReference type="InterPro" id="IPR038765">
    <property type="entry name" value="Papain-like_cys_pep_sf"/>
</dbReference>
<dbReference type="CDD" id="cd02619">
    <property type="entry name" value="Peptidase_C1"/>
    <property type="match status" value="1"/>
</dbReference>
<organism evidence="4">
    <name type="scientific">Amphimedon queenslandica</name>
    <name type="common">Sponge</name>
    <dbReference type="NCBI Taxonomy" id="400682"/>
    <lineage>
        <taxon>Eukaryota</taxon>
        <taxon>Metazoa</taxon>
        <taxon>Porifera</taxon>
        <taxon>Demospongiae</taxon>
        <taxon>Heteroscleromorpha</taxon>
        <taxon>Haplosclerida</taxon>
        <taxon>Niphatidae</taxon>
        <taxon>Amphimedon</taxon>
    </lineage>
</organism>
<evidence type="ECO:0000313" key="4">
    <source>
        <dbReference type="EnsemblMetazoa" id="Aqu2.1.34436_001"/>
    </source>
</evidence>
<dbReference type="InterPro" id="IPR025660">
    <property type="entry name" value="Pept_his_AS"/>
</dbReference>
<dbReference type="InterPro" id="IPR013128">
    <property type="entry name" value="Peptidase_C1A"/>
</dbReference>
<dbReference type="AlphaFoldDB" id="A0A1X7V395"/>
<evidence type="ECO:0000259" key="3">
    <source>
        <dbReference type="SMART" id="SM00645"/>
    </source>
</evidence>
<dbReference type="eggNOG" id="ENOG502SA06">
    <property type="taxonomic scope" value="Eukaryota"/>
</dbReference>
<dbReference type="SUPFAM" id="SSF54001">
    <property type="entry name" value="Cysteine proteinases"/>
    <property type="match status" value="1"/>
</dbReference>
<dbReference type="InParanoid" id="A0A1X7V395"/>
<reference evidence="4" key="1">
    <citation type="submission" date="2017-05" db="UniProtKB">
        <authorList>
            <consortium name="EnsemblMetazoa"/>
        </authorList>
    </citation>
    <scope>IDENTIFICATION</scope>
</reference>
<dbReference type="EnsemblMetazoa" id="Aqu2.1.34436_001">
    <property type="protein sequence ID" value="Aqu2.1.34436_001"/>
    <property type="gene ID" value="Aqu2.1.34436"/>
</dbReference>
<dbReference type="OrthoDB" id="640249at2759"/>
<proteinExistence type="inferred from homology"/>
<dbReference type="GO" id="GO:0008234">
    <property type="term" value="F:cysteine-type peptidase activity"/>
    <property type="evidence" value="ECO:0007669"/>
    <property type="project" value="InterPro"/>
</dbReference>
<dbReference type="SMART" id="SM00645">
    <property type="entry name" value="Pept_C1"/>
    <property type="match status" value="1"/>
</dbReference>
<dbReference type="PROSITE" id="PS00639">
    <property type="entry name" value="THIOL_PROTEASE_HIS"/>
    <property type="match status" value="1"/>
</dbReference>
<evidence type="ECO:0000256" key="1">
    <source>
        <dbReference type="ARBA" id="ARBA00008455"/>
    </source>
</evidence>
<feature type="domain" description="Peptidase C1A papain C-terminal" evidence="3">
    <location>
        <begin position="33"/>
        <end position="249"/>
    </location>
</feature>
<feature type="region of interest" description="Disordered" evidence="2">
    <location>
        <begin position="362"/>
        <end position="406"/>
    </location>
</feature>
<feature type="compositionally biased region" description="Polar residues" evidence="2">
    <location>
        <begin position="363"/>
        <end position="372"/>
    </location>
</feature>
<evidence type="ECO:0000256" key="2">
    <source>
        <dbReference type="SAM" id="MobiDB-lite"/>
    </source>
</evidence>
<accession>A0A1X7V395</accession>
<comment type="similarity">
    <text evidence="1">Belongs to the peptidase C1 family.</text>
</comment>
<dbReference type="Pfam" id="PF00112">
    <property type="entry name" value="Peptidase_C1"/>
    <property type="match status" value="1"/>
</dbReference>
<dbReference type="GO" id="GO:0006508">
    <property type="term" value="P:proteolysis"/>
    <property type="evidence" value="ECO:0007669"/>
    <property type="project" value="InterPro"/>
</dbReference>
<dbReference type="InterPro" id="IPR000668">
    <property type="entry name" value="Peptidase_C1A_C"/>
</dbReference>